<dbReference type="Gene3D" id="1.10.357.10">
    <property type="entry name" value="Tetracycline Repressor, domain 2"/>
    <property type="match status" value="1"/>
</dbReference>
<protein>
    <submittedName>
        <fullName evidence="7">TetR/AcrR family transcriptional regulator</fullName>
    </submittedName>
</protein>
<dbReference type="SUPFAM" id="SSF48498">
    <property type="entry name" value="Tetracyclin repressor-like, C-terminal domain"/>
    <property type="match status" value="1"/>
</dbReference>
<dbReference type="SUPFAM" id="SSF46689">
    <property type="entry name" value="Homeodomain-like"/>
    <property type="match status" value="1"/>
</dbReference>
<comment type="caution">
    <text evidence="7">The sequence shown here is derived from an EMBL/GenBank/DDBJ whole genome shotgun (WGS) entry which is preliminary data.</text>
</comment>
<evidence type="ECO:0000256" key="3">
    <source>
        <dbReference type="ARBA" id="ARBA00023163"/>
    </source>
</evidence>
<feature type="DNA-binding region" description="H-T-H motif" evidence="4">
    <location>
        <begin position="74"/>
        <end position="93"/>
    </location>
</feature>
<evidence type="ECO:0000313" key="8">
    <source>
        <dbReference type="Proteomes" id="UP001597479"/>
    </source>
</evidence>
<feature type="region of interest" description="Disordered" evidence="5">
    <location>
        <begin position="1"/>
        <end position="51"/>
    </location>
</feature>
<organism evidence="7 8">
    <name type="scientific">Promicromonospora vindobonensis</name>
    <dbReference type="NCBI Taxonomy" id="195748"/>
    <lineage>
        <taxon>Bacteria</taxon>
        <taxon>Bacillati</taxon>
        <taxon>Actinomycetota</taxon>
        <taxon>Actinomycetes</taxon>
        <taxon>Micrococcales</taxon>
        <taxon>Promicromonosporaceae</taxon>
        <taxon>Promicromonospora</taxon>
    </lineage>
</organism>
<dbReference type="Pfam" id="PF00440">
    <property type="entry name" value="TetR_N"/>
    <property type="match status" value="1"/>
</dbReference>
<evidence type="ECO:0000256" key="5">
    <source>
        <dbReference type="SAM" id="MobiDB-lite"/>
    </source>
</evidence>
<evidence type="ECO:0000313" key="7">
    <source>
        <dbReference type="EMBL" id="MFD2794101.1"/>
    </source>
</evidence>
<dbReference type="PANTHER" id="PTHR30055">
    <property type="entry name" value="HTH-TYPE TRANSCRIPTIONAL REGULATOR RUTR"/>
    <property type="match status" value="1"/>
</dbReference>
<keyword evidence="8" id="KW-1185">Reference proteome</keyword>
<dbReference type="PANTHER" id="PTHR30055:SF151">
    <property type="entry name" value="TRANSCRIPTIONAL REGULATORY PROTEIN"/>
    <property type="match status" value="1"/>
</dbReference>
<evidence type="ECO:0000259" key="6">
    <source>
        <dbReference type="PROSITE" id="PS50977"/>
    </source>
</evidence>
<evidence type="ECO:0000256" key="1">
    <source>
        <dbReference type="ARBA" id="ARBA00023015"/>
    </source>
</evidence>
<dbReference type="EMBL" id="JBHUOG010000001">
    <property type="protein sequence ID" value="MFD2794101.1"/>
    <property type="molecule type" value="Genomic_DNA"/>
</dbReference>
<dbReference type="PRINTS" id="PR00455">
    <property type="entry name" value="HTHTETR"/>
</dbReference>
<accession>A0ABW5VS05</accession>
<dbReference type="InterPro" id="IPR036271">
    <property type="entry name" value="Tet_transcr_reg_TetR-rel_C_sf"/>
</dbReference>
<dbReference type="InterPro" id="IPR004111">
    <property type="entry name" value="Repressor_TetR_C"/>
</dbReference>
<keyword evidence="2 4" id="KW-0238">DNA-binding</keyword>
<dbReference type="InterPro" id="IPR001647">
    <property type="entry name" value="HTH_TetR"/>
</dbReference>
<evidence type="ECO:0000256" key="4">
    <source>
        <dbReference type="PROSITE-ProRule" id="PRU00335"/>
    </source>
</evidence>
<feature type="domain" description="HTH tetR-type" evidence="6">
    <location>
        <begin position="51"/>
        <end position="111"/>
    </location>
</feature>
<dbReference type="RefSeq" id="WP_377182873.1">
    <property type="nucleotide sequence ID" value="NZ_JBHUOG010000001.1"/>
</dbReference>
<keyword evidence="3" id="KW-0804">Transcription</keyword>
<gene>
    <name evidence="7" type="ORF">ACFS27_11145</name>
</gene>
<keyword evidence="1" id="KW-0805">Transcription regulation</keyword>
<proteinExistence type="predicted"/>
<dbReference type="Pfam" id="PF02909">
    <property type="entry name" value="TetR_C_1"/>
    <property type="match status" value="1"/>
</dbReference>
<evidence type="ECO:0000256" key="2">
    <source>
        <dbReference type="ARBA" id="ARBA00023125"/>
    </source>
</evidence>
<reference evidence="8" key="1">
    <citation type="journal article" date="2019" name="Int. J. Syst. Evol. Microbiol.">
        <title>The Global Catalogue of Microorganisms (GCM) 10K type strain sequencing project: providing services to taxonomists for standard genome sequencing and annotation.</title>
        <authorList>
            <consortium name="The Broad Institute Genomics Platform"/>
            <consortium name="The Broad Institute Genome Sequencing Center for Infectious Disease"/>
            <person name="Wu L."/>
            <person name="Ma J."/>
        </authorList>
    </citation>
    <scope>NUCLEOTIDE SEQUENCE [LARGE SCALE GENOMIC DNA]</scope>
    <source>
        <strain evidence="8">CCM 7044</strain>
    </source>
</reference>
<dbReference type="InterPro" id="IPR009057">
    <property type="entry name" value="Homeodomain-like_sf"/>
</dbReference>
<dbReference type="InterPro" id="IPR050109">
    <property type="entry name" value="HTH-type_TetR-like_transc_reg"/>
</dbReference>
<sequence length="296" mass="31977">MSTDTTPEPAAERQQAPSGQPHDTGTARELPADVQRLWGAEAPRRRGPKPALSTARIVRAALELADAEGLAAVSMARIAEAVGYTPMALYRHVSGKDELLVLMSDAVAADLPDVPTGVGWRAGLETWTRAQIELGITRPWMLELPLSAAPPGPNRVRWIDQAFGFLRPIDLPPDEKLAIVGLLAQHVLGESRVHIETRRAAVQQVRRDAGLPDGVPESQLDPAAIDAANPYADFETVLARYADPTTYPNLFESFSAWPSTPLTAPSDDDVTFGISIVLDGVEAYLRRRGAIPDDES</sequence>
<dbReference type="PROSITE" id="PS50977">
    <property type="entry name" value="HTH_TETR_2"/>
    <property type="match status" value="1"/>
</dbReference>
<dbReference type="Gene3D" id="1.10.10.60">
    <property type="entry name" value="Homeodomain-like"/>
    <property type="match status" value="1"/>
</dbReference>
<name>A0ABW5VS05_9MICO</name>
<dbReference type="Proteomes" id="UP001597479">
    <property type="component" value="Unassembled WGS sequence"/>
</dbReference>